<comment type="caution">
    <text evidence="1">The sequence shown here is derived from an EMBL/GenBank/DDBJ whole genome shotgun (WGS) entry which is preliminary data.</text>
</comment>
<keyword evidence="2" id="KW-1185">Reference proteome</keyword>
<proteinExistence type="predicted"/>
<accession>A0A8X6JSP1</accession>
<dbReference type="AlphaFoldDB" id="A0A8X6JSP1"/>
<reference evidence="1" key="1">
    <citation type="submission" date="2020-07" db="EMBL/GenBank/DDBJ databases">
        <title>Multicomponent nature underlies the extraordinary mechanical properties of spider dragline silk.</title>
        <authorList>
            <person name="Kono N."/>
            <person name="Nakamura H."/>
            <person name="Mori M."/>
            <person name="Yoshida Y."/>
            <person name="Ohtoshi R."/>
            <person name="Malay A.D."/>
            <person name="Moran D.A.P."/>
            <person name="Tomita M."/>
            <person name="Numata K."/>
            <person name="Arakawa K."/>
        </authorList>
    </citation>
    <scope>NUCLEOTIDE SEQUENCE</scope>
</reference>
<sequence length="31" mass="3855">TLFQCIIEDMEYRFIIKNFEQFKEKSILDIV</sequence>
<protein>
    <submittedName>
        <fullName evidence="1">Uncharacterized protein</fullName>
    </submittedName>
</protein>
<evidence type="ECO:0000313" key="2">
    <source>
        <dbReference type="Proteomes" id="UP000887116"/>
    </source>
</evidence>
<dbReference type="Proteomes" id="UP000887116">
    <property type="component" value="Unassembled WGS sequence"/>
</dbReference>
<gene>
    <name evidence="1" type="ORF">TNCT_387031</name>
</gene>
<evidence type="ECO:0000313" key="1">
    <source>
        <dbReference type="EMBL" id="GFR17811.1"/>
    </source>
</evidence>
<organism evidence="1 2">
    <name type="scientific">Trichonephila clavata</name>
    <name type="common">Joro spider</name>
    <name type="synonym">Nephila clavata</name>
    <dbReference type="NCBI Taxonomy" id="2740835"/>
    <lineage>
        <taxon>Eukaryota</taxon>
        <taxon>Metazoa</taxon>
        <taxon>Ecdysozoa</taxon>
        <taxon>Arthropoda</taxon>
        <taxon>Chelicerata</taxon>
        <taxon>Arachnida</taxon>
        <taxon>Araneae</taxon>
        <taxon>Araneomorphae</taxon>
        <taxon>Entelegynae</taxon>
        <taxon>Araneoidea</taxon>
        <taxon>Nephilidae</taxon>
        <taxon>Trichonephila</taxon>
    </lineage>
</organism>
<name>A0A8X6JSP1_TRICU</name>
<feature type="non-terminal residue" evidence="1">
    <location>
        <position position="1"/>
    </location>
</feature>
<dbReference type="EMBL" id="BMAO01017698">
    <property type="protein sequence ID" value="GFR17811.1"/>
    <property type="molecule type" value="Genomic_DNA"/>
</dbReference>